<dbReference type="Gene3D" id="3.40.50.300">
    <property type="entry name" value="P-loop containing nucleotide triphosphate hydrolases"/>
    <property type="match status" value="1"/>
</dbReference>
<evidence type="ECO:0000259" key="10">
    <source>
        <dbReference type="PROSITE" id="PS50893"/>
    </source>
</evidence>
<dbReference type="InterPro" id="IPR003593">
    <property type="entry name" value="AAA+_ATPase"/>
</dbReference>
<sequence length="252" mass="28375">MNIEKVVKQYGSKKVVDTVDYDVVPHTLTAFIGPNGAGKSTLLGMMSRLLDKDQGGIYLEGQEVKAWKQHELAKKLSILKQANGVQLRLTVRELVAFGRFPHSKGRLTKLDEEKINESLSYLGLDDLAEETIDTLSGGQLQRAYIAMVLAQDTEYIFLDEPLNNLDMNHAVLLMKTIRRLVDEAKKTVVIVLHDINFAASYADNIVAMKSGEIFKAGPTDDIITKEVLDELYDMNMRVCELEGKRFCLYFNE</sequence>
<dbReference type="AlphaFoldDB" id="A0A1J0A3N5"/>
<dbReference type="GO" id="GO:0016887">
    <property type="term" value="F:ATP hydrolysis activity"/>
    <property type="evidence" value="ECO:0007669"/>
    <property type="project" value="InterPro"/>
</dbReference>
<dbReference type="GO" id="GO:0005886">
    <property type="term" value="C:plasma membrane"/>
    <property type="evidence" value="ECO:0007669"/>
    <property type="project" value="UniProtKB-SubCell"/>
</dbReference>
<keyword evidence="12" id="KW-1185">Reference proteome</keyword>
<protein>
    <submittedName>
        <fullName evidence="11">Iron ABC transporter ATP-binding protein</fullName>
    </submittedName>
</protein>
<evidence type="ECO:0000256" key="4">
    <source>
        <dbReference type="ARBA" id="ARBA00022496"/>
    </source>
</evidence>
<dbReference type="OrthoDB" id="9787851at2"/>
<evidence type="ECO:0000256" key="9">
    <source>
        <dbReference type="ARBA" id="ARBA00023136"/>
    </source>
</evidence>
<dbReference type="FunFam" id="3.40.50.300:FF:000134">
    <property type="entry name" value="Iron-enterobactin ABC transporter ATP-binding protein"/>
    <property type="match status" value="1"/>
</dbReference>
<dbReference type="KEGG" id="vte:BHY08_01080"/>
<evidence type="ECO:0000256" key="6">
    <source>
        <dbReference type="ARBA" id="ARBA00022840"/>
    </source>
</evidence>
<dbReference type="PANTHER" id="PTHR42771">
    <property type="entry name" value="IRON(3+)-HYDROXAMATE IMPORT ATP-BINDING PROTEIN FHUC"/>
    <property type="match status" value="1"/>
</dbReference>
<dbReference type="InterPro" id="IPR003439">
    <property type="entry name" value="ABC_transporter-like_ATP-bd"/>
</dbReference>
<keyword evidence="6 11" id="KW-0067">ATP-binding</keyword>
<keyword evidence="9" id="KW-0472">Membrane</keyword>
<dbReference type="Pfam" id="PF00005">
    <property type="entry name" value="ABC_tran"/>
    <property type="match status" value="1"/>
</dbReference>
<dbReference type="EMBL" id="CP017267">
    <property type="protein sequence ID" value="APB30541.1"/>
    <property type="molecule type" value="Genomic_DNA"/>
</dbReference>
<evidence type="ECO:0000313" key="12">
    <source>
        <dbReference type="Proteomes" id="UP000191200"/>
    </source>
</evidence>
<evidence type="ECO:0000256" key="7">
    <source>
        <dbReference type="ARBA" id="ARBA00023004"/>
    </source>
</evidence>
<dbReference type="Proteomes" id="UP000191200">
    <property type="component" value="Chromosome"/>
</dbReference>
<keyword evidence="7" id="KW-0408">Iron</keyword>
<keyword evidence="3" id="KW-1003">Cell membrane</keyword>
<keyword evidence="5" id="KW-0547">Nucleotide-binding</keyword>
<evidence type="ECO:0000256" key="1">
    <source>
        <dbReference type="ARBA" id="ARBA00004202"/>
    </source>
</evidence>
<feature type="domain" description="ABC transporter" evidence="10">
    <location>
        <begin position="1"/>
        <end position="235"/>
    </location>
</feature>
<gene>
    <name evidence="11" type="ORF">BHY08_01080</name>
</gene>
<evidence type="ECO:0000256" key="5">
    <source>
        <dbReference type="ARBA" id="ARBA00022741"/>
    </source>
</evidence>
<organism evidence="11 12">
    <name type="scientific">Vagococcus teuberi</name>
    <dbReference type="NCBI Taxonomy" id="519472"/>
    <lineage>
        <taxon>Bacteria</taxon>
        <taxon>Bacillati</taxon>
        <taxon>Bacillota</taxon>
        <taxon>Bacilli</taxon>
        <taxon>Lactobacillales</taxon>
        <taxon>Enterococcaceae</taxon>
        <taxon>Vagococcus</taxon>
    </lineage>
</organism>
<dbReference type="GO" id="GO:0006826">
    <property type="term" value="P:iron ion transport"/>
    <property type="evidence" value="ECO:0007669"/>
    <property type="project" value="UniProtKB-KW"/>
</dbReference>
<name>A0A1J0A3N5_9ENTE</name>
<dbReference type="STRING" id="519472.BHY08_01080"/>
<reference evidence="11 12" key="1">
    <citation type="submission" date="2016-09" db="EMBL/GenBank/DDBJ databases">
        <title>Vagococcus teuberi sp. nov., isolated from the Malian artisanal sour milk fene.</title>
        <authorList>
            <person name="Wullschleger S."/>
            <person name="Seifert C."/>
            <person name="Baumgartner S."/>
            <person name="Lacroix C."/>
            <person name="Bonfoh B."/>
            <person name="Stevens M.J."/>
            <person name="Meile L."/>
        </authorList>
    </citation>
    <scope>NUCLEOTIDE SEQUENCE [LARGE SCALE GENOMIC DNA]</scope>
    <source>
        <strain evidence="11 12">DSM 21459</strain>
    </source>
</reference>
<accession>A0A1J0A3N5</accession>
<evidence type="ECO:0000256" key="2">
    <source>
        <dbReference type="ARBA" id="ARBA00022448"/>
    </source>
</evidence>
<dbReference type="GO" id="GO:0005524">
    <property type="term" value="F:ATP binding"/>
    <property type="evidence" value="ECO:0007669"/>
    <property type="project" value="UniProtKB-KW"/>
</dbReference>
<dbReference type="RefSeq" id="WP_071456108.1">
    <property type="nucleotide sequence ID" value="NZ_CP017267.1"/>
</dbReference>
<keyword evidence="2" id="KW-0813">Transport</keyword>
<evidence type="ECO:0000256" key="3">
    <source>
        <dbReference type="ARBA" id="ARBA00022475"/>
    </source>
</evidence>
<dbReference type="PROSITE" id="PS50893">
    <property type="entry name" value="ABC_TRANSPORTER_2"/>
    <property type="match status" value="1"/>
</dbReference>
<dbReference type="InterPro" id="IPR051535">
    <property type="entry name" value="Siderophore_ABC-ATPase"/>
</dbReference>
<dbReference type="CDD" id="cd03214">
    <property type="entry name" value="ABC_Iron-Siderophores_B12_Hemin"/>
    <property type="match status" value="1"/>
</dbReference>
<comment type="subcellular location">
    <subcellularLocation>
        <location evidence="1">Cell membrane</location>
        <topology evidence="1">Peripheral membrane protein</topology>
    </subcellularLocation>
</comment>
<evidence type="ECO:0000256" key="8">
    <source>
        <dbReference type="ARBA" id="ARBA00023065"/>
    </source>
</evidence>
<keyword evidence="4" id="KW-0410">Iron transport</keyword>
<dbReference type="SMART" id="SM00382">
    <property type="entry name" value="AAA"/>
    <property type="match status" value="1"/>
</dbReference>
<evidence type="ECO:0000313" key="11">
    <source>
        <dbReference type="EMBL" id="APB30541.1"/>
    </source>
</evidence>
<dbReference type="PANTHER" id="PTHR42771:SF3">
    <property type="entry name" value="PETROBACTIN IMPORT ATP-BINDING PROTEIN YCLP"/>
    <property type="match status" value="1"/>
</dbReference>
<dbReference type="InterPro" id="IPR027417">
    <property type="entry name" value="P-loop_NTPase"/>
</dbReference>
<proteinExistence type="predicted"/>
<dbReference type="SUPFAM" id="SSF52540">
    <property type="entry name" value="P-loop containing nucleoside triphosphate hydrolases"/>
    <property type="match status" value="1"/>
</dbReference>
<keyword evidence="8" id="KW-0406">Ion transport</keyword>